<feature type="transmembrane region" description="Helical" evidence="1">
    <location>
        <begin position="132"/>
        <end position="151"/>
    </location>
</feature>
<feature type="transmembrane region" description="Helical" evidence="1">
    <location>
        <begin position="199"/>
        <end position="221"/>
    </location>
</feature>
<evidence type="ECO:0000256" key="1">
    <source>
        <dbReference type="SAM" id="Phobius"/>
    </source>
</evidence>
<proteinExistence type="predicted"/>
<reference evidence="2 3" key="1">
    <citation type="submission" date="2020-08" db="EMBL/GenBank/DDBJ databases">
        <title>Sequencing the genomes of 1000 actinobacteria strains.</title>
        <authorList>
            <person name="Klenk H.-P."/>
        </authorList>
    </citation>
    <scope>NUCLEOTIDE SEQUENCE [LARGE SCALE GENOMIC DNA]</scope>
    <source>
        <strain evidence="2 3">DSM 44772</strain>
    </source>
</reference>
<feature type="transmembrane region" description="Helical" evidence="1">
    <location>
        <begin position="292"/>
        <end position="314"/>
    </location>
</feature>
<organism evidence="2 3">
    <name type="scientific">Actinomadura livida</name>
    <dbReference type="NCBI Taxonomy" id="79909"/>
    <lineage>
        <taxon>Bacteria</taxon>
        <taxon>Bacillati</taxon>
        <taxon>Actinomycetota</taxon>
        <taxon>Actinomycetes</taxon>
        <taxon>Streptosporangiales</taxon>
        <taxon>Thermomonosporaceae</taxon>
        <taxon>Actinomadura</taxon>
    </lineage>
</organism>
<sequence>MSGMETPESRTDEDFEAIRVLMIGAMVLCTVGTLGAVAKAAAPANIAGRAPGFADVFRINPGVVSVAAAVVVAIVTIAGVAALWWSVRRTWPWLLIAGVVLVLIGESAASPVPVTSTTPGGPSWLAQGTATAGAHLVLLGTLGAALMFVGIKAAGAGAVLIGAGLGAQVFGAATDVLMAEALPLEPGGYGYDYAPVAKSLLHIGLLLGAVGAMVLVGTLHLRYGGRPELEGPSDAEPAVDRLMALAGAAGALLFVPAAVIGDGEFGVAASGLLLVAGLVFAVLAGPRAVAGLVLATAVVAGVSGPAGALIQAGSVPAVSMWFWTASGVVVGAAVAFPVWRALSAAVGCGLCGVLLLVLVAVRPDGVPLVMLALLAAAATAAVASVGVWLARDGSLPVVLGPLAFATITGACGLLAHWQGSGRRAPGEELFREPGHLWLYAALLLAAAAAFAFRVRGRSLVR</sequence>
<keyword evidence="1" id="KW-0472">Membrane</keyword>
<dbReference type="Proteomes" id="UP000549343">
    <property type="component" value="Unassembled WGS sequence"/>
</dbReference>
<keyword evidence="1" id="KW-0812">Transmembrane</keyword>
<feature type="transmembrane region" description="Helical" evidence="1">
    <location>
        <begin position="320"/>
        <end position="339"/>
    </location>
</feature>
<feature type="transmembrane region" description="Helical" evidence="1">
    <location>
        <begin position="242"/>
        <end position="259"/>
    </location>
</feature>
<dbReference type="AlphaFoldDB" id="A0A7W7IIU3"/>
<dbReference type="EMBL" id="JACHMV010000001">
    <property type="protein sequence ID" value="MBB4777513.1"/>
    <property type="molecule type" value="Genomic_DNA"/>
</dbReference>
<feature type="transmembrane region" description="Helical" evidence="1">
    <location>
        <begin position="158"/>
        <end position="179"/>
    </location>
</feature>
<feature type="transmembrane region" description="Helical" evidence="1">
    <location>
        <begin position="368"/>
        <end position="390"/>
    </location>
</feature>
<feature type="transmembrane region" description="Helical" evidence="1">
    <location>
        <begin position="344"/>
        <end position="362"/>
    </location>
</feature>
<feature type="transmembrane region" description="Helical" evidence="1">
    <location>
        <begin position="62"/>
        <end position="85"/>
    </location>
</feature>
<protein>
    <submittedName>
        <fullName evidence="2">Uncharacterized protein</fullName>
    </submittedName>
</protein>
<name>A0A7W7IIU3_9ACTN</name>
<comment type="caution">
    <text evidence="2">The sequence shown here is derived from an EMBL/GenBank/DDBJ whole genome shotgun (WGS) entry which is preliminary data.</text>
</comment>
<keyword evidence="1" id="KW-1133">Transmembrane helix</keyword>
<dbReference type="RefSeq" id="WP_184888005.1">
    <property type="nucleotide sequence ID" value="NZ_BAAAHD010000057.1"/>
</dbReference>
<feature type="transmembrane region" description="Helical" evidence="1">
    <location>
        <begin position="20"/>
        <end position="42"/>
    </location>
</feature>
<feature type="transmembrane region" description="Helical" evidence="1">
    <location>
        <begin position="265"/>
        <end position="285"/>
    </location>
</feature>
<feature type="transmembrane region" description="Helical" evidence="1">
    <location>
        <begin position="92"/>
        <end position="112"/>
    </location>
</feature>
<feature type="transmembrane region" description="Helical" evidence="1">
    <location>
        <begin position="397"/>
        <end position="416"/>
    </location>
</feature>
<gene>
    <name evidence="2" type="ORF">F4557_005931</name>
</gene>
<evidence type="ECO:0000313" key="2">
    <source>
        <dbReference type="EMBL" id="MBB4777513.1"/>
    </source>
</evidence>
<feature type="transmembrane region" description="Helical" evidence="1">
    <location>
        <begin position="436"/>
        <end position="454"/>
    </location>
</feature>
<evidence type="ECO:0000313" key="3">
    <source>
        <dbReference type="Proteomes" id="UP000549343"/>
    </source>
</evidence>
<accession>A0A7W7IIU3</accession>